<organism evidence="2 3">
    <name type="scientific">Caerostris extrusa</name>
    <name type="common">Bark spider</name>
    <name type="synonym">Caerostris bankana</name>
    <dbReference type="NCBI Taxonomy" id="172846"/>
    <lineage>
        <taxon>Eukaryota</taxon>
        <taxon>Metazoa</taxon>
        <taxon>Ecdysozoa</taxon>
        <taxon>Arthropoda</taxon>
        <taxon>Chelicerata</taxon>
        <taxon>Arachnida</taxon>
        <taxon>Araneae</taxon>
        <taxon>Araneomorphae</taxon>
        <taxon>Entelegynae</taxon>
        <taxon>Araneoidea</taxon>
        <taxon>Araneidae</taxon>
        <taxon>Caerostris</taxon>
    </lineage>
</organism>
<evidence type="ECO:0000313" key="2">
    <source>
        <dbReference type="EMBL" id="GIY20622.1"/>
    </source>
</evidence>
<keyword evidence="3" id="KW-1185">Reference proteome</keyword>
<feature type="region of interest" description="Disordered" evidence="1">
    <location>
        <begin position="74"/>
        <end position="103"/>
    </location>
</feature>
<name>A0AAV4RKH0_CAEEX</name>
<dbReference type="AlphaFoldDB" id="A0AAV4RKH0"/>
<sequence length="103" mass="12165">MCGKTILVPLNRHFSGEKNIPLLNHLWTSKMYFPPKISLSDSFRRFKNLFSHSNGDRSLAVQFSQQIIDATRHSLQTRNVRRDGQPSKQKKKKENMRFKIYDE</sequence>
<reference evidence="2 3" key="1">
    <citation type="submission" date="2021-06" db="EMBL/GenBank/DDBJ databases">
        <title>Caerostris extrusa draft genome.</title>
        <authorList>
            <person name="Kono N."/>
            <person name="Arakawa K."/>
        </authorList>
    </citation>
    <scope>NUCLEOTIDE SEQUENCE [LARGE SCALE GENOMIC DNA]</scope>
</reference>
<protein>
    <submittedName>
        <fullName evidence="2">Uncharacterized protein</fullName>
    </submittedName>
</protein>
<gene>
    <name evidence="2" type="ORF">CEXT_577411</name>
</gene>
<comment type="caution">
    <text evidence="2">The sequence shown here is derived from an EMBL/GenBank/DDBJ whole genome shotgun (WGS) entry which is preliminary data.</text>
</comment>
<accession>A0AAV4RKH0</accession>
<evidence type="ECO:0000256" key="1">
    <source>
        <dbReference type="SAM" id="MobiDB-lite"/>
    </source>
</evidence>
<dbReference type="EMBL" id="BPLR01007915">
    <property type="protein sequence ID" value="GIY20622.1"/>
    <property type="molecule type" value="Genomic_DNA"/>
</dbReference>
<dbReference type="Proteomes" id="UP001054945">
    <property type="component" value="Unassembled WGS sequence"/>
</dbReference>
<proteinExistence type="predicted"/>
<evidence type="ECO:0000313" key="3">
    <source>
        <dbReference type="Proteomes" id="UP001054945"/>
    </source>
</evidence>